<dbReference type="EMBL" id="CP033920">
    <property type="protein sequence ID" value="AZA47832.1"/>
    <property type="molecule type" value="Genomic_DNA"/>
</dbReference>
<dbReference type="EMBL" id="UFVQ01000003">
    <property type="protein sequence ID" value="STD12270.1"/>
    <property type="molecule type" value="Genomic_DNA"/>
</dbReference>
<organism evidence="3 4">
    <name type="scientific">Chryseobacterium carnipullorum</name>
    <dbReference type="NCBI Taxonomy" id="1124835"/>
    <lineage>
        <taxon>Bacteria</taxon>
        <taxon>Pseudomonadati</taxon>
        <taxon>Bacteroidota</taxon>
        <taxon>Flavobacteriia</taxon>
        <taxon>Flavobacteriales</taxon>
        <taxon>Weeksellaceae</taxon>
        <taxon>Chryseobacterium group</taxon>
        <taxon>Chryseobacterium</taxon>
    </lineage>
</organism>
<evidence type="ECO:0000256" key="1">
    <source>
        <dbReference type="SAM" id="Phobius"/>
    </source>
</evidence>
<dbReference type="OrthoDB" id="1273304at2"/>
<proteinExistence type="predicted"/>
<feature type="transmembrane region" description="Helical" evidence="1">
    <location>
        <begin position="63"/>
        <end position="83"/>
    </location>
</feature>
<dbReference type="AlphaFoldDB" id="A0A376ERS4"/>
<evidence type="ECO:0000313" key="4">
    <source>
        <dbReference type="Proteomes" id="UP000255224"/>
    </source>
</evidence>
<dbReference type="KEGG" id="ccau:EG346_06345"/>
<sequence length="121" mass="14005">MKKMIIHSVPIVVSFTGLEIFCHTLNPIMVRGPEFLKFYVIMLLGFYISAFCLKLFRENRSTVSLYFMLFIFILGVVKLIRGLSIDRPVGVLISILVAEIIVFMMFMSTDFKHKIKPKNTH</sequence>
<keyword evidence="1" id="KW-0812">Transmembrane</keyword>
<gene>
    <name evidence="2" type="ORF">EG346_06345</name>
    <name evidence="3" type="ORF">NCTC13533_05181</name>
</gene>
<accession>A0A376ERS4</accession>
<dbReference type="STRING" id="297244.SAMN05421639_103696"/>
<evidence type="ECO:0000313" key="5">
    <source>
        <dbReference type="Proteomes" id="UP000273270"/>
    </source>
</evidence>
<keyword evidence="5" id="KW-1185">Reference proteome</keyword>
<dbReference type="Proteomes" id="UP000273270">
    <property type="component" value="Chromosome"/>
</dbReference>
<protein>
    <submittedName>
        <fullName evidence="3">Uncharacterized protein</fullName>
    </submittedName>
</protein>
<name>A0A376ERS4_CHRCU</name>
<evidence type="ECO:0000313" key="2">
    <source>
        <dbReference type="EMBL" id="AZA47832.1"/>
    </source>
</evidence>
<reference evidence="2" key="2">
    <citation type="submission" date="2018-11" db="EMBL/GenBank/DDBJ databases">
        <title>Proposal to divide the Flavobacteriaceae and reorganize its genera based on Amino Acid Identity values calculated from whole genome sequences.</title>
        <authorList>
            <person name="Nicholson A.C."/>
            <person name="Gulvik C.A."/>
            <person name="Whitney A.M."/>
            <person name="Humrighouse B.W."/>
            <person name="Bell M."/>
            <person name="Holmes B."/>
            <person name="Steigerwalt A."/>
            <person name="Villarma A."/>
            <person name="Sheth M."/>
            <person name="Batra D."/>
            <person name="Pryor J."/>
            <person name="Bernardet J.-F."/>
            <person name="Hugo C."/>
            <person name="Kampfer P."/>
            <person name="Newman J."/>
            <person name="Mcquiston J.R."/>
        </authorList>
    </citation>
    <scope>NUCLEOTIDE SEQUENCE [LARGE SCALE GENOMIC DNA]</scope>
    <source>
        <strain evidence="2">G0188</strain>
    </source>
</reference>
<feature type="transmembrane region" description="Helical" evidence="1">
    <location>
        <begin position="89"/>
        <end position="108"/>
    </location>
</feature>
<keyword evidence="1" id="KW-0472">Membrane</keyword>
<dbReference type="Proteomes" id="UP000255224">
    <property type="component" value="Unassembled WGS sequence"/>
</dbReference>
<feature type="transmembrane region" description="Helical" evidence="1">
    <location>
        <begin position="38"/>
        <end position="56"/>
    </location>
</feature>
<accession>A0A3G6LX97</accession>
<reference evidence="5" key="3">
    <citation type="submission" date="2018-11" db="EMBL/GenBank/DDBJ databases">
        <title>Proposal to divide the Flavobacteriaceae and reorganize its genera based on Amino Acid Identity values calculated from whole genome sequences.</title>
        <authorList>
            <person name="Nicholson A.C."/>
            <person name="Gulvik C.A."/>
            <person name="Whitney A.M."/>
            <person name="Humrighouse B.W."/>
            <person name="Bell M."/>
            <person name="Holmes B."/>
            <person name="Steigerwalt A.G."/>
            <person name="Villarma A."/>
            <person name="Sheth M."/>
            <person name="Batra D."/>
            <person name="Pryor J."/>
            <person name="Bernardet J.-F."/>
            <person name="Hugo C."/>
            <person name="Kampfer P."/>
            <person name="Newman J."/>
            <person name="McQuiston J.R."/>
        </authorList>
    </citation>
    <scope>NUCLEOTIDE SEQUENCE [LARGE SCALE GENOMIC DNA]</scope>
    <source>
        <strain evidence="5">G0188</strain>
    </source>
</reference>
<reference evidence="3 4" key="1">
    <citation type="submission" date="2018-06" db="EMBL/GenBank/DDBJ databases">
        <authorList>
            <consortium name="Pathogen Informatics"/>
            <person name="Doyle S."/>
        </authorList>
    </citation>
    <scope>NUCLEOTIDE SEQUENCE [LARGE SCALE GENOMIC DNA]</scope>
    <source>
        <strain evidence="3 4">NCTC13533</strain>
    </source>
</reference>
<keyword evidence="1" id="KW-1133">Transmembrane helix</keyword>
<dbReference type="RefSeq" id="WP_123877473.1">
    <property type="nucleotide sequence ID" value="NZ_CP033920.1"/>
</dbReference>
<evidence type="ECO:0000313" key="3">
    <source>
        <dbReference type="EMBL" id="STD12270.1"/>
    </source>
</evidence>